<dbReference type="Pfam" id="PF13556">
    <property type="entry name" value="HTH_30"/>
    <property type="match status" value="1"/>
</dbReference>
<reference evidence="5" key="3">
    <citation type="submission" date="2023-12" db="EMBL/GenBank/DDBJ databases">
        <authorList>
            <person name="Sun Q."/>
            <person name="Inoue M."/>
        </authorList>
    </citation>
    <scope>NUCLEOTIDE SEQUENCE</scope>
    <source>
        <strain evidence="5">JCM 10667</strain>
    </source>
</reference>
<dbReference type="PANTHER" id="PTHR33744:SF17">
    <property type="entry name" value="CONSERVED PROTEIN"/>
    <property type="match status" value="1"/>
</dbReference>
<accession>A0A7W7N0M5</accession>
<evidence type="ECO:0000313" key="7">
    <source>
        <dbReference type="Proteomes" id="UP000549343"/>
    </source>
</evidence>
<evidence type="ECO:0000259" key="2">
    <source>
        <dbReference type="Pfam" id="PF07905"/>
    </source>
</evidence>
<gene>
    <name evidence="6" type="ORF">F4557_005498</name>
    <name evidence="5" type="ORF">GCM10009546_74650</name>
</gene>
<evidence type="ECO:0000259" key="4">
    <source>
        <dbReference type="Pfam" id="PF17853"/>
    </source>
</evidence>
<dbReference type="RefSeq" id="WP_184887329.1">
    <property type="nucleotide sequence ID" value="NZ_BAAAHD010000126.1"/>
</dbReference>
<keyword evidence="8" id="KW-1185">Reference proteome</keyword>
<dbReference type="InterPro" id="IPR041522">
    <property type="entry name" value="CdaR_GGDEF"/>
</dbReference>
<name>A0A7W7N0M5_9ACTN</name>
<dbReference type="Proteomes" id="UP000549343">
    <property type="component" value="Unassembled WGS sequence"/>
</dbReference>
<feature type="domain" description="Purine catabolism PurC-like" evidence="2">
    <location>
        <begin position="6"/>
        <end position="121"/>
    </location>
</feature>
<dbReference type="Pfam" id="PF17853">
    <property type="entry name" value="GGDEF_2"/>
    <property type="match status" value="1"/>
</dbReference>
<dbReference type="Gene3D" id="1.10.10.2840">
    <property type="entry name" value="PucR C-terminal helix-turn-helix domain"/>
    <property type="match status" value="1"/>
</dbReference>
<comment type="caution">
    <text evidence="6">The sequence shown here is derived from an EMBL/GenBank/DDBJ whole genome shotgun (WGS) entry which is preliminary data.</text>
</comment>
<dbReference type="InterPro" id="IPR042070">
    <property type="entry name" value="PucR_C-HTH_sf"/>
</dbReference>
<evidence type="ECO:0000313" key="8">
    <source>
        <dbReference type="Proteomes" id="UP001501427"/>
    </source>
</evidence>
<dbReference type="PANTHER" id="PTHR33744">
    <property type="entry name" value="CARBOHYDRATE DIACID REGULATOR"/>
    <property type="match status" value="1"/>
</dbReference>
<comment type="similarity">
    <text evidence="1">Belongs to the CdaR family.</text>
</comment>
<evidence type="ECO:0000259" key="3">
    <source>
        <dbReference type="Pfam" id="PF13556"/>
    </source>
</evidence>
<feature type="domain" description="PucR C-terminal helix-turn-helix" evidence="3">
    <location>
        <begin position="423"/>
        <end position="481"/>
    </location>
</feature>
<feature type="domain" description="CdaR GGDEF-like" evidence="4">
    <location>
        <begin position="267"/>
        <end position="370"/>
    </location>
</feature>
<protein>
    <submittedName>
        <fullName evidence="5">PucR family transcriptional regulator ligand-binding domain-containing protein</fullName>
    </submittedName>
</protein>
<evidence type="ECO:0000313" key="5">
    <source>
        <dbReference type="EMBL" id="GAA0602460.1"/>
    </source>
</evidence>
<dbReference type="Proteomes" id="UP001501427">
    <property type="component" value="Unassembled WGS sequence"/>
</dbReference>
<dbReference type="EMBL" id="BAAAHD010000126">
    <property type="protein sequence ID" value="GAA0602460.1"/>
    <property type="molecule type" value="Genomic_DNA"/>
</dbReference>
<dbReference type="InterPro" id="IPR025736">
    <property type="entry name" value="PucR_C-HTH_dom"/>
</dbReference>
<evidence type="ECO:0000313" key="6">
    <source>
        <dbReference type="EMBL" id="MBB4777080.1"/>
    </source>
</evidence>
<dbReference type="Pfam" id="PF07905">
    <property type="entry name" value="PucR"/>
    <property type="match status" value="1"/>
</dbReference>
<sequence>MRLRSLLAMPRLRLEVVTGDDELDRTIRWVVTTDLLDPGRYLRGQELVLTGLVWRTGPDDSETFVRALADAGVSALAAWDLTLGAIPGDLVDACRRHRLPLFKVPEDVAFATVTEEVVQQLSSARAADLTAVLDRHRRLVEGTGLDAVLDLVGHCHVLTPAGRVVAGPPPPDPAALAAAFLTAPRLPHHVPDLGMSVFPVAAGAASRVADWFIASEGDFGDWPPERRALTSELAAIVAIEKARLDAAAHPDREVVAAAAAGDAARLRYAGLAGDPYVAVAASGRGSPRPEELRTVLAEVLPRPRAVGVLDDEVIALVPAAGHDLAAEAQAALNLLAPGLAGGGIAVGVSDVATAPDLRAAVEEARYARRLAATRPSPVCVVRHDELATHVLLLASVPDDVRHMFKVRLLDPLHEYDRVHGADLVRTLETWLQVSGSWTRCAERLHLHVNSVRYRIQRVQDLTGRDLSRLEDRVDFFLALRLMDGPEEGPAGGGEP</sequence>
<dbReference type="InterPro" id="IPR012914">
    <property type="entry name" value="PucR_dom"/>
</dbReference>
<organism evidence="6 7">
    <name type="scientific">Actinomadura livida</name>
    <dbReference type="NCBI Taxonomy" id="79909"/>
    <lineage>
        <taxon>Bacteria</taxon>
        <taxon>Bacillati</taxon>
        <taxon>Actinomycetota</taxon>
        <taxon>Actinomycetes</taxon>
        <taxon>Streptosporangiales</taxon>
        <taxon>Thermomonosporaceae</taxon>
        <taxon>Actinomadura</taxon>
    </lineage>
</organism>
<dbReference type="EMBL" id="JACHMV010000001">
    <property type="protein sequence ID" value="MBB4777080.1"/>
    <property type="molecule type" value="Genomic_DNA"/>
</dbReference>
<reference evidence="6 7" key="2">
    <citation type="submission" date="2020-08" db="EMBL/GenBank/DDBJ databases">
        <title>Sequencing the genomes of 1000 actinobacteria strains.</title>
        <authorList>
            <person name="Klenk H.-P."/>
        </authorList>
    </citation>
    <scope>NUCLEOTIDE SEQUENCE [LARGE SCALE GENOMIC DNA]</scope>
    <source>
        <strain evidence="6 7">DSM 44772</strain>
    </source>
</reference>
<reference evidence="5 8" key="1">
    <citation type="journal article" date="2019" name="Int. J. Syst. Evol. Microbiol.">
        <title>The Global Catalogue of Microorganisms (GCM) 10K type strain sequencing project: providing services to taxonomists for standard genome sequencing and annotation.</title>
        <authorList>
            <consortium name="The Broad Institute Genomics Platform"/>
            <consortium name="The Broad Institute Genome Sequencing Center for Infectious Disease"/>
            <person name="Wu L."/>
            <person name="Ma J."/>
        </authorList>
    </citation>
    <scope>NUCLEOTIDE SEQUENCE [LARGE SCALE GENOMIC DNA]</scope>
    <source>
        <strain evidence="5 8">JCM 10667</strain>
    </source>
</reference>
<dbReference type="InterPro" id="IPR051448">
    <property type="entry name" value="CdaR-like_regulators"/>
</dbReference>
<evidence type="ECO:0000256" key="1">
    <source>
        <dbReference type="ARBA" id="ARBA00006754"/>
    </source>
</evidence>
<proteinExistence type="inferred from homology"/>
<dbReference type="AlphaFoldDB" id="A0A7W7N0M5"/>